<evidence type="ECO:0000313" key="2">
    <source>
        <dbReference type="EMBL" id="GFP28316.1"/>
    </source>
</evidence>
<evidence type="ECO:0000313" key="3">
    <source>
        <dbReference type="Proteomes" id="UP000591948"/>
    </source>
</evidence>
<accession>A0A6V8PBS0</accession>
<keyword evidence="1" id="KW-0812">Transmembrane</keyword>
<keyword evidence="1" id="KW-1133">Transmembrane helix</keyword>
<proteinExistence type="predicted"/>
<organism evidence="2 3">
    <name type="scientific">Candidatus Hakubella thermalkaliphila</name>
    <dbReference type="NCBI Taxonomy" id="2754717"/>
    <lineage>
        <taxon>Bacteria</taxon>
        <taxon>Bacillati</taxon>
        <taxon>Actinomycetota</taxon>
        <taxon>Actinomycetota incertae sedis</taxon>
        <taxon>Candidatus Hakubellales</taxon>
        <taxon>Candidatus Hakubellaceae</taxon>
        <taxon>Candidatus Hakubella</taxon>
    </lineage>
</organism>
<dbReference type="Proteomes" id="UP000591948">
    <property type="component" value="Unassembled WGS sequence"/>
</dbReference>
<dbReference type="AlphaFoldDB" id="A0A6V8PBS0"/>
<feature type="transmembrane region" description="Helical" evidence="1">
    <location>
        <begin position="139"/>
        <end position="162"/>
    </location>
</feature>
<keyword evidence="3" id="KW-1185">Reference proteome</keyword>
<gene>
    <name evidence="2" type="ORF">HKBW3S33_01731</name>
</gene>
<sequence>MDFTDTPKKFQQLLWKESIQAVKDSIRFTSFETFRKHLQDSLPQNSSYTRKRYTSSILKWFFPTGDLNSLPSLVWRHYRDESILRDVMRYQYLSREPVIAEFIRQYLIPLKPGTKLPSSYFKDYVNKTFESPKKNRSNVFLLLFETLDLFGAIGISLSFRAFQSQKLL</sequence>
<evidence type="ECO:0000256" key="1">
    <source>
        <dbReference type="SAM" id="Phobius"/>
    </source>
</evidence>
<dbReference type="EMBL" id="BLRY01000174">
    <property type="protein sequence ID" value="GFP28316.1"/>
    <property type="molecule type" value="Genomic_DNA"/>
</dbReference>
<protein>
    <submittedName>
        <fullName evidence="2">Uncharacterized protein</fullName>
    </submittedName>
</protein>
<name>A0A6V8PBS0_9ACTN</name>
<dbReference type="RefSeq" id="WP_176233759.1">
    <property type="nucleotide sequence ID" value="NZ_BLRY01000174.1"/>
</dbReference>
<keyword evidence="1" id="KW-0472">Membrane</keyword>
<reference evidence="2 3" key="1">
    <citation type="journal article" date="2020" name="Front. Microbiol.">
        <title>Single-cell genomics of novel Actinobacteria with the Wood-Ljungdahl pathway discovered in a serpentinizing system.</title>
        <authorList>
            <person name="Merino N."/>
            <person name="Kawai M."/>
            <person name="Boyd E.S."/>
            <person name="Colman D.R."/>
            <person name="McGlynn S.E."/>
            <person name="Nealson K.H."/>
            <person name="Kurokawa K."/>
            <person name="Hongoh Y."/>
        </authorList>
    </citation>
    <scope>NUCLEOTIDE SEQUENCE [LARGE SCALE GENOMIC DNA]</scope>
    <source>
        <strain evidence="2 3">S33</strain>
    </source>
</reference>
<comment type="caution">
    <text evidence="2">The sequence shown here is derived from an EMBL/GenBank/DDBJ whole genome shotgun (WGS) entry which is preliminary data.</text>
</comment>